<protein>
    <submittedName>
        <fullName evidence="8">Polysaccharide biosynthesis protein</fullName>
    </submittedName>
</protein>
<dbReference type="AlphaFoldDB" id="U5QMZ0"/>
<evidence type="ECO:0000313" key="9">
    <source>
        <dbReference type="Proteomes" id="UP000017396"/>
    </source>
</evidence>
<evidence type="ECO:0000256" key="1">
    <source>
        <dbReference type="ARBA" id="ARBA00004651"/>
    </source>
</evidence>
<dbReference type="Pfam" id="PF13440">
    <property type="entry name" value="Polysacc_synt_3"/>
    <property type="match status" value="1"/>
</dbReference>
<evidence type="ECO:0000256" key="3">
    <source>
        <dbReference type="ARBA" id="ARBA00022475"/>
    </source>
</evidence>
<keyword evidence="6 7" id="KW-0472">Membrane</keyword>
<feature type="transmembrane region" description="Helical" evidence="7">
    <location>
        <begin position="27"/>
        <end position="44"/>
    </location>
</feature>
<dbReference type="GO" id="GO:0005886">
    <property type="term" value="C:plasma membrane"/>
    <property type="evidence" value="ECO:0007669"/>
    <property type="project" value="UniProtKB-SubCell"/>
</dbReference>
<proteinExistence type="inferred from homology"/>
<feature type="transmembrane region" description="Helical" evidence="7">
    <location>
        <begin position="362"/>
        <end position="381"/>
    </location>
</feature>
<gene>
    <name evidence="8" type="ORF">GKIL_4081</name>
</gene>
<comment type="similarity">
    <text evidence="2">Belongs to the polysaccharide synthase family.</text>
</comment>
<feature type="transmembrane region" description="Helical" evidence="7">
    <location>
        <begin position="291"/>
        <end position="312"/>
    </location>
</feature>
<evidence type="ECO:0000313" key="8">
    <source>
        <dbReference type="EMBL" id="AGY60327.1"/>
    </source>
</evidence>
<reference evidence="8 9" key="1">
    <citation type="journal article" date="2013" name="PLoS ONE">
        <title>Cultivation and Complete Genome Sequencing of Gloeobacter kilaueensis sp. nov., from a Lava Cave in Kilauea Caldera, Hawai'i.</title>
        <authorList>
            <person name="Saw J.H."/>
            <person name="Schatz M."/>
            <person name="Brown M.V."/>
            <person name="Kunkel D.D."/>
            <person name="Foster J.S."/>
            <person name="Shick H."/>
            <person name="Christensen S."/>
            <person name="Hou S."/>
            <person name="Wan X."/>
            <person name="Donachie S.P."/>
        </authorList>
    </citation>
    <scope>NUCLEOTIDE SEQUENCE [LARGE SCALE GENOMIC DNA]</scope>
    <source>
        <strain evidence="9">JS</strain>
    </source>
</reference>
<dbReference type="eggNOG" id="COG2244">
    <property type="taxonomic scope" value="Bacteria"/>
</dbReference>
<evidence type="ECO:0000256" key="6">
    <source>
        <dbReference type="ARBA" id="ARBA00023136"/>
    </source>
</evidence>
<comment type="subcellular location">
    <subcellularLocation>
        <location evidence="1">Cell membrane</location>
        <topology evidence="1">Multi-pass membrane protein</topology>
    </subcellularLocation>
</comment>
<dbReference type="STRING" id="1183438.GKIL_4081"/>
<feature type="transmembrane region" description="Helical" evidence="7">
    <location>
        <begin position="123"/>
        <end position="144"/>
    </location>
</feature>
<keyword evidence="4 7" id="KW-0812">Transmembrane</keyword>
<dbReference type="Proteomes" id="UP000017396">
    <property type="component" value="Chromosome"/>
</dbReference>
<dbReference type="KEGG" id="glj:GKIL_4081"/>
<sequence>MGTDAAKAQGLAGRVVRGGTALVIRQVLIHGLSLLGGLVLLRFLQPEDLAVYAVITVLRDWYGTLSDLGLGTTLIQQSAPIRPEQQQGLFCLQCLVSLVVALALTCADPLIVAGFGWPTQARGVLTLVGWGLLFVPLRWIPAILLQRELLLDRFAFVEVSETLSFIAVALVGAAAGGGSWALGWGMVARFACGAGVANLLQRWPIGWRWPWKSELRWRLGLGYQAGLVLTLLKESTLPVLLGLLLNARAIGLLKWALTIANLPLVLPLSLDRLTFPLMSRMAQQPEQFRLWVVRTMQLNALVVWWLSALLVVLAEPLVHTLFGNQWLPALPYLYGLLPIALVYAPLLAVIQAHQALAQPEVNFWLNCSWLIVLWPLSWLLVPQLGAMGFVIASVSINVASLVVIVRASRIFKISVFQHTWPAATAGLLAAATGYGALRVLSTMNLPLVLLVALAMSAVYAGGLWLGWRDLLSQVFAALRAEFRRTRPIQEAGS</sequence>
<accession>U5QMZ0</accession>
<evidence type="ECO:0000256" key="2">
    <source>
        <dbReference type="ARBA" id="ARBA00007430"/>
    </source>
</evidence>
<keyword evidence="3" id="KW-1003">Cell membrane</keyword>
<feature type="transmembrane region" description="Helical" evidence="7">
    <location>
        <begin position="419"/>
        <end position="437"/>
    </location>
</feature>
<feature type="transmembrane region" description="Helical" evidence="7">
    <location>
        <begin position="332"/>
        <end position="350"/>
    </location>
</feature>
<dbReference type="EMBL" id="CP003587">
    <property type="protein sequence ID" value="AGY60327.1"/>
    <property type="molecule type" value="Genomic_DNA"/>
</dbReference>
<dbReference type="OrthoDB" id="7605542at2"/>
<evidence type="ECO:0000256" key="4">
    <source>
        <dbReference type="ARBA" id="ARBA00022692"/>
    </source>
</evidence>
<dbReference type="PATRIC" id="fig|1183438.3.peg.4018"/>
<evidence type="ECO:0000256" key="7">
    <source>
        <dbReference type="SAM" id="Phobius"/>
    </source>
</evidence>
<dbReference type="PANTHER" id="PTHR30250">
    <property type="entry name" value="PST FAMILY PREDICTED COLANIC ACID TRANSPORTER"/>
    <property type="match status" value="1"/>
</dbReference>
<dbReference type="HOGENOM" id="CLU_552935_0_0_3"/>
<organism evidence="8 9">
    <name type="scientific">Gloeobacter kilaueensis (strain ATCC BAA-2537 / CCAP 1431/1 / ULC 316 / JS1)</name>
    <dbReference type="NCBI Taxonomy" id="1183438"/>
    <lineage>
        <taxon>Bacteria</taxon>
        <taxon>Bacillati</taxon>
        <taxon>Cyanobacteriota</taxon>
        <taxon>Cyanophyceae</taxon>
        <taxon>Gloeobacterales</taxon>
        <taxon>Gloeobacteraceae</taxon>
        <taxon>Gloeobacter</taxon>
    </lineage>
</organism>
<dbReference type="InterPro" id="IPR050833">
    <property type="entry name" value="Poly_Biosynth_Transport"/>
</dbReference>
<feature type="transmembrane region" description="Helical" evidence="7">
    <location>
        <begin position="443"/>
        <end position="465"/>
    </location>
</feature>
<keyword evidence="9" id="KW-1185">Reference proteome</keyword>
<dbReference type="PANTHER" id="PTHR30250:SF10">
    <property type="entry name" value="LIPOPOLYSACCHARIDE BIOSYNTHESIS PROTEIN WZXC"/>
    <property type="match status" value="1"/>
</dbReference>
<evidence type="ECO:0000256" key="5">
    <source>
        <dbReference type="ARBA" id="ARBA00022989"/>
    </source>
</evidence>
<feature type="transmembrane region" description="Helical" evidence="7">
    <location>
        <begin position="387"/>
        <end position="407"/>
    </location>
</feature>
<dbReference type="RefSeq" id="WP_023175667.1">
    <property type="nucleotide sequence ID" value="NC_022600.1"/>
</dbReference>
<keyword evidence="5 7" id="KW-1133">Transmembrane helix</keyword>
<name>U5QMZ0_GLOK1</name>
<feature type="transmembrane region" description="Helical" evidence="7">
    <location>
        <begin position="90"/>
        <end position="117"/>
    </location>
</feature>